<comment type="caution">
    <text evidence="1">The sequence shown here is derived from an EMBL/GenBank/DDBJ whole genome shotgun (WGS) entry which is preliminary data.</text>
</comment>
<evidence type="ECO:0000313" key="2">
    <source>
        <dbReference type="Proteomes" id="UP000238430"/>
    </source>
</evidence>
<protein>
    <submittedName>
        <fullName evidence="1">Ribosome-associated translation inhibitor RaiA</fullName>
    </submittedName>
</protein>
<dbReference type="Gene3D" id="3.30.160.100">
    <property type="entry name" value="Ribosome hibernation promotion factor-like"/>
    <property type="match status" value="1"/>
</dbReference>
<dbReference type="EMBL" id="PXOT01000015">
    <property type="protein sequence ID" value="PSG93421.1"/>
    <property type="molecule type" value="Genomic_DNA"/>
</dbReference>
<evidence type="ECO:0000313" key="1">
    <source>
        <dbReference type="EMBL" id="PSG93421.1"/>
    </source>
</evidence>
<organism evidence="1 2">
    <name type="scientific">Mesoflavibacter zeaxanthinifaciens subsp. sabulilitoris</name>
    <dbReference type="NCBI Taxonomy" id="1520893"/>
    <lineage>
        <taxon>Bacteria</taxon>
        <taxon>Pseudomonadati</taxon>
        <taxon>Bacteroidota</taxon>
        <taxon>Flavobacteriia</taxon>
        <taxon>Flavobacteriales</taxon>
        <taxon>Flavobacteriaceae</taxon>
        <taxon>Mesoflavibacter</taxon>
    </lineage>
</organism>
<sequence>MTINIQYVHMSTSEAMNTYVTEKLNNLTEKFDWIIKAEVHFEKEQHDPIKGKICKIELSVPGPRIFATSNEDNYEKAVKHTIKDLEKQLKKRKHTFVNH</sequence>
<dbReference type="RefSeq" id="WP_106676849.1">
    <property type="nucleotide sequence ID" value="NZ_JACHWV010000001.1"/>
</dbReference>
<dbReference type="Proteomes" id="UP000238430">
    <property type="component" value="Unassembled WGS sequence"/>
</dbReference>
<dbReference type="InterPro" id="IPR003489">
    <property type="entry name" value="RHF/RaiA"/>
</dbReference>
<gene>
    <name evidence="1" type="primary">raiA</name>
    <name evidence="1" type="ORF">C7H61_02600</name>
</gene>
<reference evidence="1 2" key="1">
    <citation type="submission" date="2018-03" db="EMBL/GenBank/DDBJ databases">
        <title>Mesoflavibacter sp. HG37 and Mesoflavibacter sp. HG96 sp.nov., two marine bacteria isolated from seawater of Western Pacific Ocean.</title>
        <authorList>
            <person name="Cheng H."/>
            <person name="Wu Y.-H."/>
            <person name="Guo L.-L."/>
            <person name="Xu X.-W."/>
        </authorList>
    </citation>
    <scope>NUCLEOTIDE SEQUENCE [LARGE SCALE GENOMIC DNA]</scope>
    <source>
        <strain evidence="1 2">KCTC 42117</strain>
    </source>
</reference>
<dbReference type="OrthoDB" id="9808702at2"/>
<name>A0A2T1NKI6_9FLAO</name>
<dbReference type="Pfam" id="PF02482">
    <property type="entry name" value="Ribosomal_S30AE"/>
    <property type="match status" value="1"/>
</dbReference>
<dbReference type="InterPro" id="IPR036567">
    <property type="entry name" value="RHF-like"/>
</dbReference>
<proteinExistence type="predicted"/>
<dbReference type="SUPFAM" id="SSF69754">
    <property type="entry name" value="Ribosome binding protein Y (YfiA homologue)"/>
    <property type="match status" value="1"/>
</dbReference>
<dbReference type="NCBIfam" id="TIGR00741">
    <property type="entry name" value="yfiA"/>
    <property type="match status" value="1"/>
</dbReference>
<accession>A0A2T1NKI6</accession>
<keyword evidence="2" id="KW-1185">Reference proteome</keyword>
<dbReference type="AlphaFoldDB" id="A0A2T1NKI6"/>